<proteinExistence type="predicted"/>
<organism evidence="1">
    <name type="scientific">uncultured delta proteobacterium</name>
    <dbReference type="NCBI Taxonomy" id="34034"/>
    <lineage>
        <taxon>Bacteria</taxon>
        <taxon>Deltaproteobacteria</taxon>
        <taxon>environmental samples</taxon>
    </lineage>
</organism>
<sequence length="77" mass="8810">MILYTIPYSLTVGKLLLAFSDFFLEPQYGKARRKQNVDMRQRVWYGPEKQQGCTLQPCRLSARSPHPYADNLSGGCV</sequence>
<name>A0A212J4I7_9DELT</name>
<accession>A0A212J4I7</accession>
<evidence type="ECO:0000313" key="1">
    <source>
        <dbReference type="EMBL" id="SBV94372.1"/>
    </source>
</evidence>
<reference evidence="1" key="1">
    <citation type="submission" date="2016-04" db="EMBL/GenBank/DDBJ databases">
        <authorList>
            <person name="Evans L.H."/>
            <person name="Alamgir A."/>
            <person name="Owens N."/>
            <person name="Weber N.D."/>
            <person name="Virtaneva K."/>
            <person name="Barbian K."/>
            <person name="Babar A."/>
            <person name="Rosenke K."/>
        </authorList>
    </citation>
    <scope>NUCLEOTIDE SEQUENCE</scope>
    <source>
        <strain evidence="1">86</strain>
    </source>
</reference>
<dbReference type="EMBL" id="FLUQ01000001">
    <property type="protein sequence ID" value="SBV94372.1"/>
    <property type="molecule type" value="Genomic_DNA"/>
</dbReference>
<dbReference type="AlphaFoldDB" id="A0A212J4I7"/>
<protein>
    <submittedName>
        <fullName evidence="1">Uncharacterized protein</fullName>
    </submittedName>
</protein>
<gene>
    <name evidence="1" type="ORF">KL86DPRO_10686</name>
</gene>